<gene>
    <name evidence="2" type="ORF">HX797_19850</name>
</gene>
<dbReference type="RefSeq" id="WP_177034507.1">
    <property type="nucleotide sequence ID" value="NZ_JACAOZ010000018.1"/>
</dbReference>
<comment type="caution">
    <text evidence="2">The sequence shown here is derived from an EMBL/GenBank/DDBJ whole genome shotgun (WGS) entry which is preliminary data.</text>
</comment>
<accession>A0A7Y7RU90</accession>
<sequence length="261" mass="28713">MNLAQWQQAFRTWLVSASDDSARLLGDRHAGLAVYQNNYRAQLVGCLEQAFPIVRRWLGEEAFLAASITHIDQQPPHAWTLDAYPEGFYATLKTVLPNNPDVHELAWIESALNEAFVAADATPLPLQALAELDWDSAVLRLTPSLRCHGLTTNAEAIWSALWQDALAPQAMMLEQAGGLLVWRRQYTSRLRQVSALELEAVLHLQADGSFAGMCEFLVARLGEEAGVAQAGEYLAGWLGSELIVDPVASGLAPRWSAKHSQ</sequence>
<evidence type="ECO:0000313" key="2">
    <source>
        <dbReference type="EMBL" id="NVZ58522.1"/>
    </source>
</evidence>
<dbReference type="InterPro" id="IPR018640">
    <property type="entry name" value="DUF2063"/>
</dbReference>
<dbReference type="GO" id="GO:0003677">
    <property type="term" value="F:DNA binding"/>
    <property type="evidence" value="ECO:0007669"/>
    <property type="project" value="UniProtKB-KW"/>
</dbReference>
<feature type="domain" description="Putative DNA-binding" evidence="1">
    <location>
        <begin position="5"/>
        <end position="90"/>
    </location>
</feature>
<dbReference type="AlphaFoldDB" id="A0A7Y7RU90"/>
<evidence type="ECO:0000313" key="3">
    <source>
        <dbReference type="Proteomes" id="UP000560470"/>
    </source>
</evidence>
<reference evidence="2 3" key="1">
    <citation type="submission" date="2020-04" db="EMBL/GenBank/DDBJ databases">
        <title>Molecular characterization of pseudomonads from Agaricus bisporus reveal novel blotch 2 pathogens in Western Europe.</title>
        <authorList>
            <person name="Taparia T."/>
            <person name="Krijger M."/>
            <person name="Haynes E."/>
            <person name="Elpinstone J.G."/>
            <person name="Noble R."/>
            <person name="Van Der Wolf J."/>
        </authorList>
    </citation>
    <scope>NUCLEOTIDE SEQUENCE [LARGE SCALE GENOMIC DNA]</scope>
    <source>
        <strain evidence="2 3">B7002</strain>
    </source>
</reference>
<evidence type="ECO:0000259" key="1">
    <source>
        <dbReference type="Pfam" id="PF09836"/>
    </source>
</evidence>
<dbReference type="Gene3D" id="1.10.150.690">
    <property type="entry name" value="DUF2063"/>
    <property type="match status" value="1"/>
</dbReference>
<dbReference type="Proteomes" id="UP000560470">
    <property type="component" value="Unassembled WGS sequence"/>
</dbReference>
<dbReference type="Pfam" id="PF09836">
    <property type="entry name" value="DUF2063"/>
    <property type="match status" value="1"/>
</dbReference>
<name>A0A7Y7RU90_9PSED</name>
<proteinExistence type="predicted"/>
<protein>
    <submittedName>
        <fullName evidence="2">Putative DNA-binding domain-containing protein</fullName>
    </submittedName>
</protein>
<keyword evidence="2" id="KW-0238">DNA-binding</keyword>
<organism evidence="2 3">
    <name type="scientific">Pseudomonas edaphica</name>
    <dbReference type="NCBI Taxonomy" id="2006980"/>
    <lineage>
        <taxon>Bacteria</taxon>
        <taxon>Pseudomonadati</taxon>
        <taxon>Pseudomonadota</taxon>
        <taxon>Gammaproteobacteria</taxon>
        <taxon>Pseudomonadales</taxon>
        <taxon>Pseudomonadaceae</taxon>
        <taxon>Pseudomonas</taxon>
    </lineage>
</organism>
<dbReference type="EMBL" id="JACAOZ010000018">
    <property type="protein sequence ID" value="NVZ58522.1"/>
    <property type="molecule type" value="Genomic_DNA"/>
</dbReference>
<dbReference type="InterPro" id="IPR044922">
    <property type="entry name" value="DUF2063_N_sf"/>
</dbReference>